<comment type="caution">
    <text evidence="2">The sequence shown here is derived from an EMBL/GenBank/DDBJ whole genome shotgun (WGS) entry which is preliminary data.</text>
</comment>
<accession>A0A2N3HS11</accession>
<dbReference type="EMBL" id="MVDD01000020">
    <property type="protein sequence ID" value="PKQ60840.1"/>
    <property type="molecule type" value="Genomic_DNA"/>
</dbReference>
<dbReference type="GO" id="GO:0008381">
    <property type="term" value="F:mechanosensitive monoatomic ion channel activity"/>
    <property type="evidence" value="ECO:0007669"/>
    <property type="project" value="InterPro"/>
</dbReference>
<dbReference type="PANTHER" id="PTHR30221">
    <property type="entry name" value="SMALL-CONDUCTANCE MECHANOSENSITIVE CHANNEL"/>
    <property type="match status" value="1"/>
</dbReference>
<evidence type="ECO:0000313" key="2">
    <source>
        <dbReference type="EMBL" id="PKQ60840.1"/>
    </source>
</evidence>
<keyword evidence="1" id="KW-1133">Transmembrane helix</keyword>
<dbReference type="OrthoDB" id="8902745at2"/>
<keyword evidence="1" id="KW-0812">Transmembrane</keyword>
<dbReference type="RefSeq" id="WP_101263094.1">
    <property type="nucleotide sequence ID" value="NZ_MVDD01000020.1"/>
</dbReference>
<organism evidence="2 3">
    <name type="scientific">Labilibaculum filiforme</name>
    <dbReference type="NCBI Taxonomy" id="1940526"/>
    <lineage>
        <taxon>Bacteria</taxon>
        <taxon>Pseudomonadati</taxon>
        <taxon>Bacteroidota</taxon>
        <taxon>Bacteroidia</taxon>
        <taxon>Marinilabiliales</taxon>
        <taxon>Marinifilaceae</taxon>
        <taxon>Labilibaculum</taxon>
    </lineage>
</organism>
<dbReference type="GO" id="GO:0016020">
    <property type="term" value="C:membrane"/>
    <property type="evidence" value="ECO:0007669"/>
    <property type="project" value="InterPro"/>
</dbReference>
<feature type="transmembrane region" description="Helical" evidence="1">
    <location>
        <begin position="183"/>
        <end position="207"/>
    </location>
</feature>
<dbReference type="PANTHER" id="PTHR30221:SF1">
    <property type="entry name" value="SMALL-CONDUCTANCE MECHANOSENSITIVE CHANNEL"/>
    <property type="match status" value="1"/>
</dbReference>
<feature type="transmembrane region" description="Helical" evidence="1">
    <location>
        <begin position="114"/>
        <end position="139"/>
    </location>
</feature>
<keyword evidence="1" id="KW-0472">Membrane</keyword>
<dbReference type="Proteomes" id="UP000233535">
    <property type="component" value="Unassembled WGS sequence"/>
</dbReference>
<feature type="transmembrane region" description="Helical" evidence="1">
    <location>
        <begin position="160"/>
        <end position="177"/>
    </location>
</feature>
<keyword evidence="3" id="KW-1185">Reference proteome</keyword>
<evidence type="ECO:0000256" key="1">
    <source>
        <dbReference type="SAM" id="Phobius"/>
    </source>
</evidence>
<gene>
    <name evidence="2" type="ORF">BZG02_17710</name>
</gene>
<dbReference type="Pfam" id="PF05552">
    <property type="entry name" value="MS_channel_1st_1"/>
    <property type="match status" value="2"/>
</dbReference>
<sequence length="227" mass="25339">MKEQIQVLLESSQQFLNEFARAIPQIIGAIIVLIIGWLIAKLIKRIFVKLMMLVKLNWLTEKSGVEKFLKDGGVKITAVDLIGSLIYWIIMLFVIMAALNTLQLTSAQDLFNQIILYIPNIIVSILILLLGLYAAKFVSQAIAVTLKNMHEASSHLIEKITYYAIIVLTIFIVLSQLNIAENIVTIAFLLILGAFCLAFGLAFGLGGKEYAASLLKKLQEEKNSRKE</sequence>
<protein>
    <submittedName>
        <fullName evidence="2">Uncharacterized protein</fullName>
    </submittedName>
</protein>
<dbReference type="AlphaFoldDB" id="A0A2N3HS11"/>
<dbReference type="Gene3D" id="1.10.287.1260">
    <property type="match status" value="2"/>
</dbReference>
<proteinExistence type="predicted"/>
<dbReference type="InterPro" id="IPR045275">
    <property type="entry name" value="MscS_archaea/bacteria_type"/>
</dbReference>
<name>A0A2N3HS11_9BACT</name>
<feature type="transmembrane region" description="Helical" evidence="1">
    <location>
        <begin position="22"/>
        <end position="43"/>
    </location>
</feature>
<dbReference type="SUPFAM" id="SSF82861">
    <property type="entry name" value="Mechanosensitive channel protein MscS (YggB), transmembrane region"/>
    <property type="match status" value="1"/>
</dbReference>
<feature type="transmembrane region" description="Helical" evidence="1">
    <location>
        <begin position="85"/>
        <end position="102"/>
    </location>
</feature>
<dbReference type="InterPro" id="IPR011014">
    <property type="entry name" value="MscS_channel_TM-2"/>
</dbReference>
<dbReference type="InterPro" id="IPR008910">
    <property type="entry name" value="MSC_TM_helix"/>
</dbReference>
<reference evidence="2 3" key="1">
    <citation type="journal article" date="2017" name="Front. Microbiol.">
        <title>Labilibaculum manganireducens gen. nov., sp. nov. and Labilibaculum filiforme sp. nov., Novel Bacteroidetes Isolated from Subsurface Sediments of the Baltic Sea.</title>
        <authorList>
            <person name="Vandieken V."/>
            <person name="Marshall I.P."/>
            <person name="Niemann H."/>
            <person name="Engelen B."/>
            <person name="Cypionka H."/>
        </authorList>
    </citation>
    <scope>NUCLEOTIDE SEQUENCE [LARGE SCALE GENOMIC DNA]</scope>
    <source>
        <strain evidence="2 3">59.16B</strain>
    </source>
</reference>
<evidence type="ECO:0000313" key="3">
    <source>
        <dbReference type="Proteomes" id="UP000233535"/>
    </source>
</evidence>